<evidence type="ECO:0000256" key="4">
    <source>
        <dbReference type="ARBA" id="ARBA00022553"/>
    </source>
</evidence>
<proteinExistence type="predicted"/>
<dbReference type="SMART" id="SM00388">
    <property type="entry name" value="HisKA"/>
    <property type="match status" value="1"/>
</dbReference>
<dbReference type="SMART" id="SM00387">
    <property type="entry name" value="HATPase_c"/>
    <property type="match status" value="1"/>
</dbReference>
<evidence type="ECO:0000259" key="9">
    <source>
        <dbReference type="PROSITE" id="PS50109"/>
    </source>
</evidence>
<dbReference type="PANTHER" id="PTHR45453:SF1">
    <property type="entry name" value="PHOSPHATE REGULON SENSOR PROTEIN PHOR"/>
    <property type="match status" value="1"/>
</dbReference>
<evidence type="ECO:0000256" key="7">
    <source>
        <dbReference type="ARBA" id="ARBA00023012"/>
    </source>
</evidence>
<dbReference type="InterPro" id="IPR003661">
    <property type="entry name" value="HisK_dim/P_dom"/>
</dbReference>
<protein>
    <recommendedName>
        <fullName evidence="3">histidine kinase</fullName>
        <ecNumber evidence="3">2.7.13.3</ecNumber>
    </recommendedName>
</protein>
<dbReference type="GO" id="GO:0004721">
    <property type="term" value="F:phosphoprotein phosphatase activity"/>
    <property type="evidence" value="ECO:0007669"/>
    <property type="project" value="TreeGrafter"/>
</dbReference>
<evidence type="ECO:0000313" key="11">
    <source>
        <dbReference type="Proteomes" id="UP000553059"/>
    </source>
</evidence>
<evidence type="ECO:0000256" key="2">
    <source>
        <dbReference type="ARBA" id="ARBA00004370"/>
    </source>
</evidence>
<dbReference type="PROSITE" id="PS50109">
    <property type="entry name" value="HIS_KIN"/>
    <property type="match status" value="1"/>
</dbReference>
<dbReference type="InterPro" id="IPR050351">
    <property type="entry name" value="BphY/WalK/GraS-like"/>
</dbReference>
<dbReference type="Gene3D" id="1.10.287.130">
    <property type="match status" value="1"/>
</dbReference>
<keyword evidence="8" id="KW-1133">Transmembrane helix</keyword>
<reference evidence="10 11" key="1">
    <citation type="journal article" date="2020" name="Biotechnol. Biofuels">
        <title>New insights from the biogas microbiome by comprehensive genome-resolved metagenomics of nearly 1600 species originating from multiple anaerobic digesters.</title>
        <authorList>
            <person name="Campanaro S."/>
            <person name="Treu L."/>
            <person name="Rodriguez-R L.M."/>
            <person name="Kovalovszki A."/>
            <person name="Ziels R.M."/>
            <person name="Maus I."/>
            <person name="Zhu X."/>
            <person name="Kougias P.G."/>
            <person name="Basile A."/>
            <person name="Luo G."/>
            <person name="Schluter A."/>
            <person name="Konstantinidis K.T."/>
            <person name="Angelidaki I."/>
        </authorList>
    </citation>
    <scope>NUCLEOTIDE SEQUENCE [LARGE SCALE GENOMIC DNA]</scope>
    <source>
        <strain evidence="10">AS05jafATM_4</strain>
    </source>
</reference>
<evidence type="ECO:0000256" key="6">
    <source>
        <dbReference type="ARBA" id="ARBA00022777"/>
    </source>
</evidence>
<dbReference type="PANTHER" id="PTHR45453">
    <property type="entry name" value="PHOSPHATE REGULON SENSOR PROTEIN PHOR"/>
    <property type="match status" value="1"/>
</dbReference>
<comment type="subcellular location">
    <subcellularLocation>
        <location evidence="2">Membrane</location>
    </subcellularLocation>
</comment>
<dbReference type="CDD" id="cd00082">
    <property type="entry name" value="HisKA"/>
    <property type="match status" value="1"/>
</dbReference>
<evidence type="ECO:0000256" key="5">
    <source>
        <dbReference type="ARBA" id="ARBA00022679"/>
    </source>
</evidence>
<feature type="transmembrane region" description="Helical" evidence="8">
    <location>
        <begin position="315"/>
        <end position="339"/>
    </location>
</feature>
<accession>A0A7C7D538</accession>
<comment type="catalytic activity">
    <reaction evidence="1">
        <text>ATP + protein L-histidine = ADP + protein N-phospho-L-histidine.</text>
        <dbReference type="EC" id="2.7.13.3"/>
    </reaction>
</comment>
<dbReference type="InterPro" id="IPR036890">
    <property type="entry name" value="HATPase_C_sf"/>
</dbReference>
<sequence length="563" mass="64444">MKKKIYLRTFGWLMGIWLVFMIGFTVFVFSVEENKIKDEFLNYTNSLSVNVERIFNDYKESNKEKVSAYIELSRQINNLTSHQGYEAAIYTGDRELIGSTNDHWFCQYTAYREGNIYYSGYAFLDPQKWFSEEQIAEMEEYLYVEHNPQNVGDLWHYVLDIEGFWLDGAEIIPDTIRVTKLRADSFNEKGMVVSGSGTFLTTPVYQSNYVDSGDLPYYVSGHITRNNITYPNGKIGLRSDERQTSMREAVLDKNSLEKAIDNYFISPVTEIRTGFTYRFYTPYPYQSTINGGEDGRYTSKYWIVTANEFNILTDVLPILIVVWISCFVIFAIVAGILSAQTWKTFRSREELEQQRRDMTNAIAHDLKTPLAVISGYAENLAENIHTEKREHYAAGIQENVRRCDRMVKDMLDLSCMESGGVIFALDQVSLREITEEILSRYAEVFSLKEMTSTVEGTAEIRADRQLMERALDNFVSNAAAHAVVGGTVQVNITAHWLSVSNTGSPIPAKELGLIWRAYYKLDKSRMGSGSGLGLSIVRSIMDLHGFKYGAENTETGVCFWFEW</sequence>
<dbReference type="Proteomes" id="UP000553059">
    <property type="component" value="Unassembled WGS sequence"/>
</dbReference>
<keyword evidence="4" id="KW-0597">Phosphoprotein</keyword>
<dbReference type="GO" id="GO:0005886">
    <property type="term" value="C:plasma membrane"/>
    <property type="evidence" value="ECO:0007669"/>
    <property type="project" value="TreeGrafter"/>
</dbReference>
<keyword evidence="8" id="KW-0812">Transmembrane</keyword>
<dbReference type="Pfam" id="PF02518">
    <property type="entry name" value="HATPase_c"/>
    <property type="match status" value="1"/>
</dbReference>
<dbReference type="GO" id="GO:0016036">
    <property type="term" value="P:cellular response to phosphate starvation"/>
    <property type="evidence" value="ECO:0007669"/>
    <property type="project" value="TreeGrafter"/>
</dbReference>
<evidence type="ECO:0000313" key="10">
    <source>
        <dbReference type="EMBL" id="HHY26456.1"/>
    </source>
</evidence>
<dbReference type="AlphaFoldDB" id="A0A7C7D538"/>
<keyword evidence="8" id="KW-0472">Membrane</keyword>
<evidence type="ECO:0000256" key="3">
    <source>
        <dbReference type="ARBA" id="ARBA00012438"/>
    </source>
</evidence>
<dbReference type="EMBL" id="DUTF01000155">
    <property type="protein sequence ID" value="HHY26456.1"/>
    <property type="molecule type" value="Genomic_DNA"/>
</dbReference>
<dbReference type="Pfam" id="PF00512">
    <property type="entry name" value="HisKA"/>
    <property type="match status" value="1"/>
</dbReference>
<dbReference type="Gene3D" id="3.30.565.10">
    <property type="entry name" value="Histidine kinase-like ATPase, C-terminal domain"/>
    <property type="match status" value="1"/>
</dbReference>
<dbReference type="GO" id="GO:0000155">
    <property type="term" value="F:phosphorelay sensor kinase activity"/>
    <property type="evidence" value="ECO:0007669"/>
    <property type="project" value="InterPro"/>
</dbReference>
<organism evidence="10 11">
    <name type="scientific">Desulfitobacterium dehalogenans</name>
    <dbReference type="NCBI Taxonomy" id="36854"/>
    <lineage>
        <taxon>Bacteria</taxon>
        <taxon>Bacillati</taxon>
        <taxon>Bacillota</taxon>
        <taxon>Clostridia</taxon>
        <taxon>Eubacteriales</taxon>
        <taxon>Desulfitobacteriaceae</taxon>
        <taxon>Desulfitobacterium</taxon>
    </lineage>
</organism>
<evidence type="ECO:0000256" key="1">
    <source>
        <dbReference type="ARBA" id="ARBA00000085"/>
    </source>
</evidence>
<keyword evidence="6 10" id="KW-0418">Kinase</keyword>
<gene>
    <name evidence="10" type="ORF">GX523_06860</name>
</gene>
<dbReference type="EC" id="2.7.13.3" evidence="3"/>
<feature type="transmembrane region" description="Helical" evidence="8">
    <location>
        <begin position="12"/>
        <end position="31"/>
    </location>
</feature>
<dbReference type="SUPFAM" id="SSF47384">
    <property type="entry name" value="Homodimeric domain of signal transducing histidine kinase"/>
    <property type="match status" value="1"/>
</dbReference>
<dbReference type="SUPFAM" id="SSF55874">
    <property type="entry name" value="ATPase domain of HSP90 chaperone/DNA topoisomerase II/histidine kinase"/>
    <property type="match status" value="1"/>
</dbReference>
<comment type="caution">
    <text evidence="10">The sequence shown here is derived from an EMBL/GenBank/DDBJ whole genome shotgun (WGS) entry which is preliminary data.</text>
</comment>
<dbReference type="InterPro" id="IPR005467">
    <property type="entry name" value="His_kinase_dom"/>
</dbReference>
<feature type="domain" description="Histidine kinase" evidence="9">
    <location>
        <begin position="361"/>
        <end position="563"/>
    </location>
</feature>
<keyword evidence="7" id="KW-0902">Two-component regulatory system</keyword>
<evidence type="ECO:0000256" key="8">
    <source>
        <dbReference type="SAM" id="Phobius"/>
    </source>
</evidence>
<keyword evidence="5" id="KW-0808">Transferase</keyword>
<dbReference type="InterPro" id="IPR036097">
    <property type="entry name" value="HisK_dim/P_sf"/>
</dbReference>
<name>A0A7C7D538_9FIRM</name>
<dbReference type="InterPro" id="IPR003594">
    <property type="entry name" value="HATPase_dom"/>
</dbReference>